<protein>
    <submittedName>
        <fullName evidence="1">Uncharacterized protein</fullName>
    </submittedName>
</protein>
<keyword evidence="2" id="KW-1185">Reference proteome</keyword>
<evidence type="ECO:0000313" key="2">
    <source>
        <dbReference type="Proteomes" id="UP000805193"/>
    </source>
</evidence>
<comment type="caution">
    <text evidence="1">The sequence shown here is derived from an EMBL/GenBank/DDBJ whole genome shotgun (WGS) entry which is preliminary data.</text>
</comment>
<dbReference type="Proteomes" id="UP000805193">
    <property type="component" value="Unassembled WGS sequence"/>
</dbReference>
<reference evidence="1 2" key="1">
    <citation type="journal article" date="2020" name="Cell">
        <title>Large-Scale Comparative Analyses of Tick Genomes Elucidate Their Genetic Diversity and Vector Capacities.</title>
        <authorList>
            <consortium name="Tick Genome and Microbiome Consortium (TIGMIC)"/>
            <person name="Jia N."/>
            <person name="Wang J."/>
            <person name="Shi W."/>
            <person name="Du L."/>
            <person name="Sun Y."/>
            <person name="Zhan W."/>
            <person name="Jiang J.F."/>
            <person name="Wang Q."/>
            <person name="Zhang B."/>
            <person name="Ji P."/>
            <person name="Bell-Sakyi L."/>
            <person name="Cui X.M."/>
            <person name="Yuan T.T."/>
            <person name="Jiang B.G."/>
            <person name="Yang W.F."/>
            <person name="Lam T.T."/>
            <person name="Chang Q.C."/>
            <person name="Ding S.J."/>
            <person name="Wang X.J."/>
            <person name="Zhu J.G."/>
            <person name="Ruan X.D."/>
            <person name="Zhao L."/>
            <person name="Wei J.T."/>
            <person name="Ye R.Z."/>
            <person name="Que T.C."/>
            <person name="Du C.H."/>
            <person name="Zhou Y.H."/>
            <person name="Cheng J.X."/>
            <person name="Dai P.F."/>
            <person name="Guo W.B."/>
            <person name="Han X.H."/>
            <person name="Huang E.J."/>
            <person name="Li L.F."/>
            <person name="Wei W."/>
            <person name="Gao Y.C."/>
            <person name="Liu J.Z."/>
            <person name="Shao H.Z."/>
            <person name="Wang X."/>
            <person name="Wang C.C."/>
            <person name="Yang T.C."/>
            <person name="Huo Q.B."/>
            <person name="Li W."/>
            <person name="Chen H.Y."/>
            <person name="Chen S.E."/>
            <person name="Zhou L.G."/>
            <person name="Ni X.B."/>
            <person name="Tian J.H."/>
            <person name="Sheng Y."/>
            <person name="Liu T."/>
            <person name="Pan Y.S."/>
            <person name="Xia L.Y."/>
            <person name="Li J."/>
            <person name="Zhao F."/>
            <person name="Cao W.C."/>
        </authorList>
    </citation>
    <scope>NUCLEOTIDE SEQUENCE [LARGE SCALE GENOMIC DNA]</scope>
    <source>
        <strain evidence="1">Iper-2018</strain>
    </source>
</reference>
<accession>A0AC60QGC6</accession>
<proteinExistence type="predicted"/>
<name>A0AC60QGC6_IXOPE</name>
<organism evidence="1 2">
    <name type="scientific">Ixodes persulcatus</name>
    <name type="common">Taiga tick</name>
    <dbReference type="NCBI Taxonomy" id="34615"/>
    <lineage>
        <taxon>Eukaryota</taxon>
        <taxon>Metazoa</taxon>
        <taxon>Ecdysozoa</taxon>
        <taxon>Arthropoda</taxon>
        <taxon>Chelicerata</taxon>
        <taxon>Arachnida</taxon>
        <taxon>Acari</taxon>
        <taxon>Parasitiformes</taxon>
        <taxon>Ixodida</taxon>
        <taxon>Ixodoidea</taxon>
        <taxon>Ixodidae</taxon>
        <taxon>Ixodinae</taxon>
        <taxon>Ixodes</taxon>
    </lineage>
</organism>
<sequence>MLEEPVTVVEKLLEVIRQHMTRSVTGPSKKKASQRFGSSVASTRVSCSDRLRLRRRRCSSSAITIFLRAEYVQAIPRRNPDVHKETISALGRNGARSSQQTSLYWKRRDGTSQEEGKARARGKLAFVSTPLA</sequence>
<evidence type="ECO:0000313" key="1">
    <source>
        <dbReference type="EMBL" id="KAG0433233.1"/>
    </source>
</evidence>
<dbReference type="EMBL" id="JABSTQ010009073">
    <property type="protein sequence ID" value="KAG0433233.1"/>
    <property type="molecule type" value="Genomic_DNA"/>
</dbReference>
<gene>
    <name evidence="1" type="ORF">HPB47_020084</name>
</gene>